<name>A0A2H1KGE2_BRELN</name>
<dbReference type="EMBL" id="FXZA01000037">
    <property type="protein sequence ID" value="SMX98833.1"/>
    <property type="molecule type" value="Genomic_DNA"/>
</dbReference>
<dbReference type="RefSeq" id="WP_145998931.1">
    <property type="nucleotide sequence ID" value="NZ_FXZA01000037.1"/>
</dbReference>
<reference evidence="1 2" key="1">
    <citation type="submission" date="2017-03" db="EMBL/GenBank/DDBJ databases">
        <authorList>
            <person name="Afonso C.L."/>
            <person name="Miller P.J."/>
            <person name="Scott M.A."/>
            <person name="Spackman E."/>
            <person name="Goraichik I."/>
            <person name="Dimitrov K.M."/>
            <person name="Suarez D.L."/>
            <person name="Swayne D.E."/>
        </authorList>
    </citation>
    <scope>NUCLEOTIDE SEQUENCE [LARGE SCALE GENOMIC DNA]</scope>
    <source>
        <strain evidence="1 2">Mu101</strain>
    </source>
</reference>
<dbReference type="AlphaFoldDB" id="A0A2H1KGE2"/>
<sequence length="203" mass="23315">MKLNASFRHDDGAVLFEIPELRWTNSEARCASERVSNAPIDILTAVSEPETWVYVPPHCLKNVEDLSEATAFLAAMMGIGTEATPKFRCRRLSSLLSIGDAEARVRQPWHYTSQTDIPAETEDEFNQWFDEEHLPQLAALSGTVHAARYRADDTPHYLAAYDLTHQEVHGSEAWRTAITTPWRDRIHHRFVNSRRLMFRRLNV</sequence>
<evidence type="ECO:0000313" key="2">
    <source>
        <dbReference type="Proteomes" id="UP000234498"/>
    </source>
</evidence>
<dbReference type="OrthoDB" id="3481501at2"/>
<proteinExistence type="predicted"/>
<gene>
    <name evidence="1" type="ORF">BLIN101_03326</name>
</gene>
<organism evidence="1 2">
    <name type="scientific">Brevibacterium linens</name>
    <dbReference type="NCBI Taxonomy" id="1703"/>
    <lineage>
        <taxon>Bacteria</taxon>
        <taxon>Bacillati</taxon>
        <taxon>Actinomycetota</taxon>
        <taxon>Actinomycetes</taxon>
        <taxon>Micrococcales</taxon>
        <taxon>Brevibacteriaceae</taxon>
        <taxon>Brevibacterium</taxon>
    </lineage>
</organism>
<accession>A0A2H1KGE2</accession>
<dbReference type="Proteomes" id="UP000234498">
    <property type="component" value="Unassembled WGS sequence"/>
</dbReference>
<evidence type="ECO:0000313" key="1">
    <source>
        <dbReference type="EMBL" id="SMX98833.1"/>
    </source>
</evidence>
<protein>
    <submittedName>
        <fullName evidence="1">Uncharacterized protein</fullName>
    </submittedName>
</protein>